<evidence type="ECO:0000313" key="3">
    <source>
        <dbReference type="EMBL" id="GJT89713.1"/>
    </source>
</evidence>
<evidence type="ECO:0000259" key="2">
    <source>
        <dbReference type="Pfam" id="PF07727"/>
    </source>
</evidence>
<dbReference type="PANTHER" id="PTHR11439:SF495">
    <property type="entry name" value="REVERSE TRANSCRIPTASE, RNA-DEPENDENT DNA POLYMERASE-RELATED"/>
    <property type="match status" value="1"/>
</dbReference>
<dbReference type="Pfam" id="PF07727">
    <property type="entry name" value="RVT_2"/>
    <property type="match status" value="1"/>
</dbReference>
<evidence type="ECO:0000256" key="1">
    <source>
        <dbReference type="SAM" id="MobiDB-lite"/>
    </source>
</evidence>
<feature type="region of interest" description="Disordered" evidence="1">
    <location>
        <begin position="1"/>
        <end position="21"/>
    </location>
</feature>
<organism evidence="3 4">
    <name type="scientific">Tanacetum coccineum</name>
    <dbReference type="NCBI Taxonomy" id="301880"/>
    <lineage>
        <taxon>Eukaryota</taxon>
        <taxon>Viridiplantae</taxon>
        <taxon>Streptophyta</taxon>
        <taxon>Embryophyta</taxon>
        <taxon>Tracheophyta</taxon>
        <taxon>Spermatophyta</taxon>
        <taxon>Magnoliopsida</taxon>
        <taxon>eudicotyledons</taxon>
        <taxon>Gunneridae</taxon>
        <taxon>Pentapetalae</taxon>
        <taxon>asterids</taxon>
        <taxon>campanulids</taxon>
        <taxon>Asterales</taxon>
        <taxon>Asteraceae</taxon>
        <taxon>Asteroideae</taxon>
        <taxon>Anthemideae</taxon>
        <taxon>Anthemidinae</taxon>
        <taxon>Tanacetum</taxon>
    </lineage>
</organism>
<gene>
    <name evidence="3" type="ORF">Tco_1078558</name>
</gene>
<dbReference type="EMBL" id="BQNB010019853">
    <property type="protein sequence ID" value="GJT89713.1"/>
    <property type="molecule type" value="Genomic_DNA"/>
</dbReference>
<dbReference type="Proteomes" id="UP001151760">
    <property type="component" value="Unassembled WGS sequence"/>
</dbReference>
<dbReference type="CDD" id="cd09272">
    <property type="entry name" value="RNase_HI_RT_Ty1"/>
    <property type="match status" value="1"/>
</dbReference>
<reference evidence="3" key="2">
    <citation type="submission" date="2022-01" db="EMBL/GenBank/DDBJ databases">
        <authorList>
            <person name="Yamashiro T."/>
            <person name="Shiraishi A."/>
            <person name="Satake H."/>
            <person name="Nakayama K."/>
        </authorList>
    </citation>
    <scope>NUCLEOTIDE SEQUENCE</scope>
</reference>
<accession>A0ABQ5HPH2</accession>
<protein>
    <submittedName>
        <fullName evidence="3">Retrovirus-related pol polyprotein from transposon TNT 1-94</fullName>
    </submittedName>
</protein>
<reference evidence="3" key="1">
    <citation type="journal article" date="2022" name="Int. J. Mol. Sci.">
        <title>Draft Genome of Tanacetum Coccineum: Genomic Comparison of Closely Related Tanacetum-Family Plants.</title>
        <authorList>
            <person name="Yamashiro T."/>
            <person name="Shiraishi A."/>
            <person name="Nakayama K."/>
            <person name="Satake H."/>
        </authorList>
    </citation>
    <scope>NUCLEOTIDE SEQUENCE</scope>
</reference>
<keyword evidence="4" id="KW-1185">Reference proteome</keyword>
<feature type="non-terminal residue" evidence="3">
    <location>
        <position position="1"/>
    </location>
</feature>
<dbReference type="InterPro" id="IPR013103">
    <property type="entry name" value="RVT_2"/>
</dbReference>
<name>A0ABQ5HPH2_9ASTR</name>
<feature type="domain" description="Reverse transcriptase Ty1/copia-type" evidence="2">
    <location>
        <begin position="136"/>
        <end position="240"/>
    </location>
</feature>
<sequence>VSDNSTAHALDNNDTSSPSSIIVEEDEVPQIASSPTEHVISESNTLVMNDNADEFVQEDVAELDGNVFYIPPQTPVFEEAESSSTYQDLSNMHEFHQKHRYTDKWTNNHPIEQVIGDPLKPIESMQDELNQFKRLDVWELVECPIGKNIIAVKWIWKNKTDAKNTVIRNKSLLIAKGYGQEEGIDFEEYFALVSRFEAVKIFVAYAAHKNFLIYQMDVKIAFLNGLLKEEVFVRQPNGFVDPDYPITYIVLRKLCTVSNKLLEPGCNDNCKSTLGGIQFLGDKLVSWSSKKQDCTAMSTAEAEYVSLSACRAKVIWMRTQLLDYGFRYNKIPTYCYSKSAISISCNPVQHSHTKHINIRYHFIKEHVEKGTIEVYFIGTEYQFANLFTKSLSKERFEYLVHKIGMRCMTPTELEHLTKLSS</sequence>
<comment type="caution">
    <text evidence="3">The sequence shown here is derived from an EMBL/GenBank/DDBJ whole genome shotgun (WGS) entry which is preliminary data.</text>
</comment>
<proteinExistence type="predicted"/>
<dbReference type="PANTHER" id="PTHR11439">
    <property type="entry name" value="GAG-POL-RELATED RETROTRANSPOSON"/>
    <property type="match status" value="1"/>
</dbReference>
<evidence type="ECO:0000313" key="4">
    <source>
        <dbReference type="Proteomes" id="UP001151760"/>
    </source>
</evidence>
<feature type="compositionally biased region" description="Polar residues" evidence="1">
    <location>
        <begin position="1"/>
        <end position="20"/>
    </location>
</feature>